<dbReference type="Proteomes" id="UP000192936">
    <property type="component" value="Unassembled WGS sequence"/>
</dbReference>
<dbReference type="SUPFAM" id="SSF103473">
    <property type="entry name" value="MFS general substrate transporter"/>
    <property type="match status" value="1"/>
</dbReference>
<dbReference type="InterPro" id="IPR036259">
    <property type="entry name" value="MFS_trans_sf"/>
</dbReference>
<dbReference type="FunFam" id="1.20.1250.20:FF:000018">
    <property type="entry name" value="MFS transporter permease"/>
    <property type="match status" value="1"/>
</dbReference>
<sequence length="435" mass="47489">MTIEQSHPASLTVDDDDTLRKAAFRKVIWRILPILTLGYVFNFLDRTNIGFAALQMNRDIGLSATQFGWGAGILFIGYCAFELPSNMMLYRYGARIWISRIMISWGLLSCAMSFVSGPTSFYVMRFALGVAEAGFFPGVAFFLSTWFPAQYRARILSWFLVAIPFSSVIGGPLGGTLLGLDGYLDLAGWQWLFIVEGLPAVIIGLVLLKLLADCPQDAAWLTPDEKRLIVASVEGEKRDRAVNRLGSALRDVRVWVCTVVYLGFTVGSYGIQIWFPQILKQQDLSNLQVGWISALPYLVASIGMIVWARVADRSNRKIAHLSTCCFLAVVGFLAAIWTGRFDLSLLGLTAALLGVTAARAIFWSIPTRFLTGIAAAGGIAFINTIGTTGGFFGPTIVGWLKDATGSFEAGLLAMAGFLAVSTVFALLLKLVIRDE</sequence>
<feature type="transmembrane region" description="Helical" evidence="6">
    <location>
        <begin position="412"/>
        <end position="432"/>
    </location>
</feature>
<gene>
    <name evidence="8" type="ORF">SAMN02982917_6890</name>
</gene>
<feature type="domain" description="Major facilitator superfamily (MFS) profile" evidence="7">
    <location>
        <begin position="31"/>
        <end position="433"/>
    </location>
</feature>
<feature type="transmembrane region" description="Helical" evidence="6">
    <location>
        <begin position="343"/>
        <end position="362"/>
    </location>
</feature>
<feature type="transmembrane region" description="Helical" evidence="6">
    <location>
        <begin position="189"/>
        <end position="208"/>
    </location>
</feature>
<evidence type="ECO:0000313" key="9">
    <source>
        <dbReference type="Proteomes" id="UP000192936"/>
    </source>
</evidence>
<keyword evidence="3 6" id="KW-0812">Transmembrane</keyword>
<feature type="transmembrane region" description="Helical" evidence="6">
    <location>
        <begin position="96"/>
        <end position="116"/>
    </location>
</feature>
<feature type="transmembrane region" description="Helical" evidence="6">
    <location>
        <begin position="155"/>
        <end position="177"/>
    </location>
</feature>
<reference evidence="8 9" key="1">
    <citation type="submission" date="2017-04" db="EMBL/GenBank/DDBJ databases">
        <authorList>
            <person name="Afonso C.L."/>
            <person name="Miller P.J."/>
            <person name="Scott M.A."/>
            <person name="Spackman E."/>
            <person name="Goraichik I."/>
            <person name="Dimitrov K.M."/>
            <person name="Suarez D.L."/>
            <person name="Swayne D.E."/>
        </authorList>
    </citation>
    <scope>NUCLEOTIDE SEQUENCE [LARGE SCALE GENOMIC DNA]</scope>
    <source>
        <strain evidence="8 9">A2P</strain>
    </source>
</reference>
<feature type="transmembrane region" description="Helical" evidence="6">
    <location>
        <begin position="287"/>
        <end position="306"/>
    </location>
</feature>
<dbReference type="InterPro" id="IPR020846">
    <property type="entry name" value="MFS_dom"/>
</dbReference>
<dbReference type="PANTHER" id="PTHR43791:SF36">
    <property type="entry name" value="TRANSPORTER, PUTATIVE (AFU_ORTHOLOGUE AFUA_6G08340)-RELATED"/>
    <property type="match status" value="1"/>
</dbReference>
<feature type="transmembrane region" description="Helical" evidence="6">
    <location>
        <begin position="27"/>
        <end position="44"/>
    </location>
</feature>
<comment type="subcellular location">
    <subcellularLocation>
        <location evidence="1">Membrane</location>
        <topology evidence="1">Multi-pass membrane protein</topology>
    </subcellularLocation>
</comment>
<feature type="transmembrane region" description="Helical" evidence="6">
    <location>
        <begin position="254"/>
        <end position="275"/>
    </location>
</feature>
<keyword evidence="4 6" id="KW-1133">Transmembrane helix</keyword>
<dbReference type="GO" id="GO:0016020">
    <property type="term" value="C:membrane"/>
    <property type="evidence" value="ECO:0007669"/>
    <property type="project" value="UniProtKB-SubCell"/>
</dbReference>
<name>A0A1X7HND7_9PROT</name>
<dbReference type="GO" id="GO:0022857">
    <property type="term" value="F:transmembrane transporter activity"/>
    <property type="evidence" value="ECO:0007669"/>
    <property type="project" value="InterPro"/>
</dbReference>
<feature type="transmembrane region" description="Helical" evidence="6">
    <location>
        <begin position="64"/>
        <end position="84"/>
    </location>
</feature>
<dbReference type="AlphaFoldDB" id="A0A1X7HND7"/>
<organism evidence="8 9">
    <name type="scientific">Azospirillum oryzae</name>
    <dbReference type="NCBI Taxonomy" id="286727"/>
    <lineage>
        <taxon>Bacteria</taxon>
        <taxon>Pseudomonadati</taxon>
        <taxon>Pseudomonadota</taxon>
        <taxon>Alphaproteobacteria</taxon>
        <taxon>Rhodospirillales</taxon>
        <taxon>Azospirillaceae</taxon>
        <taxon>Azospirillum</taxon>
    </lineage>
</organism>
<feature type="transmembrane region" description="Helical" evidence="6">
    <location>
        <begin position="369"/>
        <end position="392"/>
    </location>
</feature>
<dbReference type="PROSITE" id="PS50850">
    <property type="entry name" value="MFS"/>
    <property type="match status" value="1"/>
</dbReference>
<dbReference type="PANTHER" id="PTHR43791">
    <property type="entry name" value="PERMEASE-RELATED"/>
    <property type="match status" value="1"/>
</dbReference>
<dbReference type="RefSeq" id="WP_085091665.1">
    <property type="nucleotide sequence ID" value="NZ_FXAK01000009.1"/>
</dbReference>
<evidence type="ECO:0000259" key="7">
    <source>
        <dbReference type="PROSITE" id="PS50850"/>
    </source>
</evidence>
<proteinExistence type="predicted"/>
<evidence type="ECO:0000256" key="6">
    <source>
        <dbReference type="SAM" id="Phobius"/>
    </source>
</evidence>
<dbReference type="InterPro" id="IPR011701">
    <property type="entry name" value="MFS"/>
</dbReference>
<feature type="transmembrane region" description="Helical" evidence="6">
    <location>
        <begin position="318"/>
        <end position="337"/>
    </location>
</feature>
<accession>A0A1X7HND7</accession>
<evidence type="ECO:0000256" key="4">
    <source>
        <dbReference type="ARBA" id="ARBA00022989"/>
    </source>
</evidence>
<evidence type="ECO:0000256" key="3">
    <source>
        <dbReference type="ARBA" id="ARBA00022692"/>
    </source>
</evidence>
<dbReference type="STRING" id="286727.SAMN02982917_6890"/>
<keyword evidence="2" id="KW-0813">Transport</keyword>
<evidence type="ECO:0000313" key="8">
    <source>
        <dbReference type="EMBL" id="SMF89901.1"/>
    </source>
</evidence>
<evidence type="ECO:0000256" key="5">
    <source>
        <dbReference type="ARBA" id="ARBA00023136"/>
    </source>
</evidence>
<dbReference type="Gene3D" id="1.20.1250.20">
    <property type="entry name" value="MFS general substrate transporter like domains"/>
    <property type="match status" value="2"/>
</dbReference>
<feature type="transmembrane region" description="Helical" evidence="6">
    <location>
        <begin position="122"/>
        <end position="143"/>
    </location>
</feature>
<keyword evidence="5 6" id="KW-0472">Membrane</keyword>
<evidence type="ECO:0000256" key="2">
    <source>
        <dbReference type="ARBA" id="ARBA00022448"/>
    </source>
</evidence>
<protein>
    <submittedName>
        <fullName evidence="8">D-galactonate transporter</fullName>
    </submittedName>
</protein>
<dbReference type="CDD" id="cd17319">
    <property type="entry name" value="MFS_ExuT_GudP_like"/>
    <property type="match status" value="1"/>
</dbReference>
<dbReference type="Pfam" id="PF07690">
    <property type="entry name" value="MFS_1"/>
    <property type="match status" value="1"/>
</dbReference>
<evidence type="ECO:0000256" key="1">
    <source>
        <dbReference type="ARBA" id="ARBA00004141"/>
    </source>
</evidence>
<dbReference type="EMBL" id="FXAK01000009">
    <property type="protein sequence ID" value="SMF89901.1"/>
    <property type="molecule type" value="Genomic_DNA"/>
</dbReference>
<dbReference type="OrthoDB" id="9773957at2"/>